<dbReference type="SMART" id="SM00872">
    <property type="entry name" value="Alpha-mann_mid"/>
    <property type="match status" value="1"/>
</dbReference>
<dbReference type="Gene3D" id="2.60.40.2210">
    <property type="match status" value="1"/>
</dbReference>
<comment type="similarity">
    <text evidence="1">Belongs to the glycosyl hydrolase 38 family.</text>
</comment>
<dbReference type="InterPro" id="IPR000602">
    <property type="entry name" value="Glyco_hydro_38_N"/>
</dbReference>
<dbReference type="Proteomes" id="UP001597362">
    <property type="component" value="Unassembled WGS sequence"/>
</dbReference>
<dbReference type="PANTHER" id="PTHR46017">
    <property type="entry name" value="ALPHA-MANNOSIDASE 2C1"/>
    <property type="match status" value="1"/>
</dbReference>
<dbReference type="InterPro" id="IPR011330">
    <property type="entry name" value="Glyco_hydro/deAcase_b/a-brl"/>
</dbReference>
<name>A0ABW4YG92_9BACL</name>
<dbReference type="EMBL" id="JBHUHO010000008">
    <property type="protein sequence ID" value="MFD2114751.1"/>
    <property type="molecule type" value="Genomic_DNA"/>
</dbReference>
<keyword evidence="4" id="KW-0326">Glycosidase</keyword>
<evidence type="ECO:0000256" key="4">
    <source>
        <dbReference type="ARBA" id="ARBA00023295"/>
    </source>
</evidence>
<organism evidence="6 7">
    <name type="scientific">Paenibacillus yanchengensis</name>
    <dbReference type="NCBI Taxonomy" id="2035833"/>
    <lineage>
        <taxon>Bacteria</taxon>
        <taxon>Bacillati</taxon>
        <taxon>Bacillota</taxon>
        <taxon>Bacilli</taxon>
        <taxon>Bacillales</taxon>
        <taxon>Paenibacillaceae</taxon>
        <taxon>Paenibacillus</taxon>
    </lineage>
</organism>
<dbReference type="Pfam" id="PF09261">
    <property type="entry name" value="Alpha-mann_mid"/>
    <property type="match status" value="1"/>
</dbReference>
<dbReference type="CDD" id="cd10814">
    <property type="entry name" value="GH38N_AMII_SpGH38_like"/>
    <property type="match status" value="1"/>
</dbReference>
<dbReference type="PANTHER" id="PTHR46017:SF2">
    <property type="entry name" value="MANNOSYLGLYCERATE HYDROLASE"/>
    <property type="match status" value="1"/>
</dbReference>
<dbReference type="SUPFAM" id="SSF74650">
    <property type="entry name" value="Galactose mutarotase-like"/>
    <property type="match status" value="1"/>
</dbReference>
<keyword evidence="2" id="KW-0479">Metal-binding</keyword>
<dbReference type="Pfam" id="PF07748">
    <property type="entry name" value="Glyco_hydro_38C"/>
    <property type="match status" value="1"/>
</dbReference>
<dbReference type="InterPro" id="IPR027291">
    <property type="entry name" value="Glyco_hydro_38_N_sf"/>
</dbReference>
<keyword evidence="7" id="KW-1185">Reference proteome</keyword>
<evidence type="ECO:0000256" key="1">
    <source>
        <dbReference type="ARBA" id="ARBA00009792"/>
    </source>
</evidence>
<keyword evidence="3" id="KW-0378">Hydrolase</keyword>
<feature type="domain" description="Glycoside hydrolase family 38 central" evidence="5">
    <location>
        <begin position="298"/>
        <end position="371"/>
    </location>
</feature>
<reference evidence="7" key="1">
    <citation type="journal article" date="2019" name="Int. J. Syst. Evol. Microbiol.">
        <title>The Global Catalogue of Microorganisms (GCM) 10K type strain sequencing project: providing services to taxonomists for standard genome sequencing and annotation.</title>
        <authorList>
            <consortium name="The Broad Institute Genomics Platform"/>
            <consortium name="The Broad Institute Genome Sequencing Center for Infectious Disease"/>
            <person name="Wu L."/>
            <person name="Ma J."/>
        </authorList>
    </citation>
    <scope>NUCLEOTIDE SEQUENCE [LARGE SCALE GENOMIC DNA]</scope>
    <source>
        <strain evidence="7">GH52</strain>
    </source>
</reference>
<dbReference type="InterPro" id="IPR041509">
    <property type="entry name" value="GH38_beta-1"/>
</dbReference>
<sequence>MTVQKTAHIIAHSHWDREWYMPFETHRLKLVELLDRLLEQVEEDMDYGSFHLDGQTLPLDDYLEIRPDKAPAIKRLVEQGKLIIGPFYILQDEFLISSEANVRNVLIGITDAEKWGSYAKVGYFPDSFGNMGQAPQIILQAGIDTAVYGRGVKAVGFNNEVGGENPHISKYSEMYWQSPDGSKVLAILFANWYHNGMEIPENKQEALAYWNERLPKVEAFASTSELLFMNGCDHQPLQTNLSQAIKVAGEVRPDIQFKHSSFPEYIEAVKARIPADLATVHGELRSQWTDGWGTLVNTASARVYLKQANVEVQTLLENVAEPLAVLAHLSGASYPREELVYAWKTLLQNHPHDSICGCSVDEVHQEMMTRFAKSKHMAEALMTRSLQQISDTRDTSIFAKYKGAVDFSGENGQAAPFLVFNTSGYMRSGAVKVVVDVCRRYFSDLHVPVQQAYKELQSYRPDQLVIINEHGMRIDAEITHKGLAFGYDLPDDRFRQPYWAYQVEVTLFVEDLHAFASRGYALVSSEHIAVNTDRALKNGTGHAASVTTAHSIVSMDGKLLENDKLKIDIADDGSFSVEDKTTGRTYTKLGLYEDTGDLGNEYMYKQPDGEAALTTEGLLAQLEVVENSELRGVVRLTHRWMLPLQADALLEEEIASMTPFKDRKAQRVAEQKEVLVQTTLTLERGSRALQIGSTIDNTVLDHRIRMLFPTTISAEAVTVDSIYELATRSIQPEKLWTNPSNAQHQQSFVSISDGEAGVTVANIGLHEYEALADGTLAITLLRGVRELGDWGVFATPEAQCLGTNATELSIIFHDGDVISSKAYVEAYQLKIPWVTNQTTIHQGDVPVSFVPFQWQGEALAVTALKVAEKSNDVMFRLFNTSLDKAALAVQGELFTNMYKSNIIEANGESLERVGDSWTLAIGPAEIVTVGLQQRCSK</sequence>
<evidence type="ECO:0000313" key="7">
    <source>
        <dbReference type="Proteomes" id="UP001597362"/>
    </source>
</evidence>
<comment type="caution">
    <text evidence="6">The sequence shown here is derived from an EMBL/GenBank/DDBJ whole genome shotgun (WGS) entry which is preliminary data.</text>
</comment>
<dbReference type="InterPro" id="IPR028995">
    <property type="entry name" value="Glyco_hydro_57/38_cen_sf"/>
</dbReference>
<proteinExistence type="inferred from homology"/>
<dbReference type="InterPro" id="IPR037094">
    <property type="entry name" value="Glyco_hydro_38_cen_sf"/>
</dbReference>
<dbReference type="Gene3D" id="2.70.98.30">
    <property type="entry name" value="Golgi alpha-mannosidase II, domain 4"/>
    <property type="match status" value="1"/>
</dbReference>
<dbReference type="SUPFAM" id="SSF88688">
    <property type="entry name" value="Families 57/38 glycoside transferase middle domain"/>
    <property type="match status" value="1"/>
</dbReference>
<dbReference type="Pfam" id="PF18438">
    <property type="entry name" value="Glyco_hydro_38"/>
    <property type="match status" value="1"/>
</dbReference>
<gene>
    <name evidence="6" type="ORF">ACFSJH_03180</name>
</gene>
<evidence type="ECO:0000256" key="3">
    <source>
        <dbReference type="ARBA" id="ARBA00022801"/>
    </source>
</evidence>
<evidence type="ECO:0000259" key="5">
    <source>
        <dbReference type="SMART" id="SM00872"/>
    </source>
</evidence>
<dbReference type="Gene3D" id="3.20.110.10">
    <property type="entry name" value="Glycoside hydrolase 38, N terminal domain"/>
    <property type="match status" value="1"/>
</dbReference>
<evidence type="ECO:0000313" key="6">
    <source>
        <dbReference type="EMBL" id="MFD2114751.1"/>
    </source>
</evidence>
<dbReference type="RefSeq" id="WP_377769768.1">
    <property type="nucleotide sequence ID" value="NZ_JBHUHO010000008.1"/>
</dbReference>
<dbReference type="Gene3D" id="2.60.40.2220">
    <property type="match status" value="1"/>
</dbReference>
<dbReference type="Pfam" id="PF17677">
    <property type="entry name" value="Glyco_hydro38C2"/>
    <property type="match status" value="1"/>
</dbReference>
<dbReference type="Gene3D" id="1.20.1270.50">
    <property type="entry name" value="Glycoside hydrolase family 38, central domain"/>
    <property type="match status" value="1"/>
</dbReference>
<dbReference type="SUPFAM" id="SSF88713">
    <property type="entry name" value="Glycoside hydrolase/deacetylase"/>
    <property type="match status" value="1"/>
</dbReference>
<dbReference type="Pfam" id="PF01074">
    <property type="entry name" value="Glyco_hydro_38N"/>
    <property type="match status" value="1"/>
</dbReference>
<dbReference type="InterPro" id="IPR041147">
    <property type="entry name" value="GH38_C"/>
</dbReference>
<dbReference type="InterPro" id="IPR015341">
    <property type="entry name" value="Glyco_hydro_38_cen"/>
</dbReference>
<evidence type="ECO:0000256" key="2">
    <source>
        <dbReference type="ARBA" id="ARBA00022723"/>
    </source>
</evidence>
<accession>A0ABW4YG92</accession>
<protein>
    <submittedName>
        <fullName evidence="6">Alpha-mannosidase</fullName>
    </submittedName>
</protein>
<dbReference type="InterPro" id="IPR011013">
    <property type="entry name" value="Gal_mutarotase_sf_dom"/>
</dbReference>
<dbReference type="InterPro" id="IPR011682">
    <property type="entry name" value="Glyco_hydro_38_C"/>
</dbReference>